<accession>A0A2M6ZET2</accession>
<comment type="caution">
    <text evidence="4">The sequence shown here is derived from an EMBL/GenBank/DDBJ whole genome shotgun (WGS) entry which is preliminary data.</text>
</comment>
<gene>
    <name evidence="4" type="ORF">COS91_07300</name>
</gene>
<evidence type="ECO:0000256" key="1">
    <source>
        <dbReference type="SAM" id="Phobius"/>
    </source>
</evidence>
<feature type="transmembrane region" description="Helical" evidence="1">
    <location>
        <begin position="165"/>
        <end position="186"/>
    </location>
</feature>
<name>A0A2M6ZET2_9BACT</name>
<keyword evidence="1" id="KW-0472">Membrane</keyword>
<feature type="transmembrane region" description="Helical" evidence="1">
    <location>
        <begin position="137"/>
        <end position="159"/>
    </location>
</feature>
<feature type="transmembrane region" description="Helical" evidence="1">
    <location>
        <begin position="387"/>
        <end position="408"/>
    </location>
</feature>
<dbReference type="Proteomes" id="UP000229227">
    <property type="component" value="Unassembled WGS sequence"/>
</dbReference>
<feature type="domain" description="DUF6784" evidence="2">
    <location>
        <begin position="316"/>
        <end position="408"/>
    </location>
</feature>
<dbReference type="InterPro" id="IPR046711">
    <property type="entry name" value="DUF6784"/>
</dbReference>
<keyword evidence="1" id="KW-1133">Transmembrane helix</keyword>
<keyword evidence="1" id="KW-0812">Transmembrane</keyword>
<feature type="transmembrane region" description="Helical" evidence="1">
    <location>
        <begin position="198"/>
        <end position="217"/>
    </location>
</feature>
<evidence type="ECO:0008006" key="6">
    <source>
        <dbReference type="Google" id="ProtNLM"/>
    </source>
</evidence>
<feature type="transmembrane region" description="Helical" evidence="1">
    <location>
        <begin position="44"/>
        <end position="65"/>
    </location>
</feature>
<proteinExistence type="predicted"/>
<evidence type="ECO:0000259" key="2">
    <source>
        <dbReference type="Pfam" id="PF20580"/>
    </source>
</evidence>
<evidence type="ECO:0000259" key="3">
    <source>
        <dbReference type="Pfam" id="PF20581"/>
    </source>
</evidence>
<dbReference type="InterPro" id="IPR046712">
    <property type="entry name" value="DUF6785"/>
</dbReference>
<feature type="transmembrane region" description="Helical" evidence="1">
    <location>
        <begin position="315"/>
        <end position="332"/>
    </location>
</feature>
<dbReference type="EMBL" id="PEWN01000117">
    <property type="protein sequence ID" value="PIU50912.1"/>
    <property type="molecule type" value="Genomic_DNA"/>
</dbReference>
<sequence>IIGTINGLHHYFHFFPSIQVVSSIPIFRNTVSLPFRLSFPMMGFTYLIPTNLSFSLWFFALLNFVQRGIINITGYSINEIVDGYTQSCGNPIIGHQGIGAIIVLVLMCLWLARAHLKDVFLKAIGKRKDIDDSQEALSYPVAFWGMIAGLIFMAIWLYLSGTPGLAIPIFLFALFVFFLGATRILSEGGVPYVRAPSIASFFVISGFGTSILGPIGLASMAFTWIYAADTRTFVMGSAANSLKISEGRNKNRPLFWAIMLAVIIAMVSSVVITLKLSYQYGGINLNSWFFGAGAWWPFDFTAKKILNPTGPHPGGWLWTIIGGAVMWFLMFMHHRFLWWPLHPLGFPSATIFLVQGTWISIFVAWLVKTVVLRYGGPKLYKDLKPLFFGLIIGQFTVAGVWLIIDWIAGGQGNVLFWI</sequence>
<organism evidence="4 5">
    <name type="scientific">Candidatus Desantisbacteria bacterium CG07_land_8_20_14_0_80_39_15</name>
    <dbReference type="NCBI Taxonomy" id="1974549"/>
    <lineage>
        <taxon>Bacteria</taxon>
        <taxon>Candidatus Desantisiibacteriota</taxon>
    </lineage>
</organism>
<evidence type="ECO:0000313" key="4">
    <source>
        <dbReference type="EMBL" id="PIU50912.1"/>
    </source>
</evidence>
<evidence type="ECO:0000313" key="5">
    <source>
        <dbReference type="Proteomes" id="UP000229227"/>
    </source>
</evidence>
<feature type="transmembrane region" description="Helical" evidence="1">
    <location>
        <begin position="344"/>
        <end position="367"/>
    </location>
</feature>
<reference evidence="5" key="1">
    <citation type="submission" date="2017-09" db="EMBL/GenBank/DDBJ databases">
        <title>Depth-based differentiation of microbial function through sediment-hosted aquifers and enrichment of novel symbionts in the deep terrestrial subsurface.</title>
        <authorList>
            <person name="Probst A.J."/>
            <person name="Ladd B."/>
            <person name="Jarett J.K."/>
            <person name="Geller-Mcgrath D.E."/>
            <person name="Sieber C.M.K."/>
            <person name="Emerson J.B."/>
            <person name="Anantharaman K."/>
            <person name="Thomas B.C."/>
            <person name="Malmstrom R."/>
            <person name="Stieglmeier M."/>
            <person name="Klingl A."/>
            <person name="Woyke T."/>
            <person name="Ryan C.M."/>
            <person name="Banfield J.F."/>
        </authorList>
    </citation>
    <scope>NUCLEOTIDE SEQUENCE [LARGE SCALE GENOMIC DNA]</scope>
</reference>
<dbReference type="AlphaFoldDB" id="A0A2M6ZET2"/>
<feature type="domain" description="DUF6785" evidence="3">
    <location>
        <begin position="2"/>
        <end position="281"/>
    </location>
</feature>
<feature type="transmembrane region" description="Helical" evidence="1">
    <location>
        <begin position="97"/>
        <end position="116"/>
    </location>
</feature>
<feature type="non-terminal residue" evidence="4">
    <location>
        <position position="1"/>
    </location>
</feature>
<dbReference type="Pfam" id="PF20580">
    <property type="entry name" value="DUF6784"/>
    <property type="match status" value="1"/>
</dbReference>
<dbReference type="Pfam" id="PF20581">
    <property type="entry name" value="DUF6785"/>
    <property type="match status" value="1"/>
</dbReference>
<feature type="transmembrane region" description="Helical" evidence="1">
    <location>
        <begin position="254"/>
        <end position="278"/>
    </location>
</feature>
<protein>
    <recommendedName>
        <fullName evidence="6">Peptide transporter</fullName>
    </recommendedName>
</protein>